<dbReference type="Gene3D" id="1.10.3210.10">
    <property type="entry name" value="Hypothetical protein af1432"/>
    <property type="match status" value="1"/>
</dbReference>
<comment type="caution">
    <text evidence="2">The sequence shown here is derived from an EMBL/GenBank/DDBJ whole genome shotgun (WGS) entry which is preliminary data.</text>
</comment>
<dbReference type="EMBL" id="SNWF01000005">
    <property type="protein sequence ID" value="TDN90154.1"/>
    <property type="molecule type" value="Genomic_DNA"/>
</dbReference>
<proteinExistence type="predicted"/>
<name>A0A4R6G8K0_9BURK</name>
<dbReference type="RefSeq" id="WP_112992214.1">
    <property type="nucleotide sequence ID" value="NZ_PTLZ01000002.1"/>
</dbReference>
<gene>
    <name evidence="2" type="ORF">EV677_2230</name>
</gene>
<accession>A0A4R6G8K0</accession>
<organism evidence="2 3">
    <name type="scientific">Herminiimonas fonticola</name>
    <dbReference type="NCBI Taxonomy" id="303380"/>
    <lineage>
        <taxon>Bacteria</taxon>
        <taxon>Pseudomonadati</taxon>
        <taxon>Pseudomonadota</taxon>
        <taxon>Betaproteobacteria</taxon>
        <taxon>Burkholderiales</taxon>
        <taxon>Oxalobacteraceae</taxon>
        <taxon>Herminiimonas</taxon>
    </lineage>
</organism>
<dbReference type="InterPro" id="IPR014408">
    <property type="entry name" value="dGMP_Pdiesterase_EAL/HD-GYP"/>
</dbReference>
<dbReference type="SUPFAM" id="SSF109604">
    <property type="entry name" value="HD-domain/PDEase-like"/>
    <property type="match status" value="1"/>
</dbReference>
<evidence type="ECO:0000259" key="1">
    <source>
        <dbReference type="PROSITE" id="PS51833"/>
    </source>
</evidence>
<dbReference type="OrthoDB" id="9804751at2"/>
<dbReference type="PROSITE" id="PS51833">
    <property type="entry name" value="HDOD"/>
    <property type="match status" value="1"/>
</dbReference>
<dbReference type="Proteomes" id="UP000294737">
    <property type="component" value="Unassembled WGS sequence"/>
</dbReference>
<dbReference type="InterPro" id="IPR013976">
    <property type="entry name" value="HDOD"/>
</dbReference>
<keyword evidence="3" id="KW-1185">Reference proteome</keyword>
<dbReference type="PIRSF" id="PIRSF003180">
    <property type="entry name" value="DiGMPpdiest_YuxH"/>
    <property type="match status" value="1"/>
</dbReference>
<dbReference type="InterPro" id="IPR052340">
    <property type="entry name" value="RNase_Y/CdgJ"/>
</dbReference>
<evidence type="ECO:0000313" key="3">
    <source>
        <dbReference type="Proteomes" id="UP000294737"/>
    </source>
</evidence>
<feature type="domain" description="HDOD" evidence="1">
    <location>
        <begin position="200"/>
        <end position="386"/>
    </location>
</feature>
<dbReference type="Pfam" id="PF08668">
    <property type="entry name" value="HDOD"/>
    <property type="match status" value="1"/>
</dbReference>
<dbReference type="PANTHER" id="PTHR33525:SF4">
    <property type="entry name" value="CYCLIC DI-GMP PHOSPHODIESTERASE CDGJ"/>
    <property type="match status" value="1"/>
</dbReference>
<sequence>MSANKFIVREPLLSAAQQIVGYELRWDGNEHGDGMASDEDLLELATFAAEQLRNDDAGWLLSDSVLFLEATPALITSAVVQTLPAKHVVFRLTAADLADADTQKTVIELRQQGYGISLCNAEVVAPNSPLLAIVSHVEGTLGGDGAFASTSHVDGKPLPIKVARHIAGWQEYETCLAAGLQTFIGNLYLTPRPSVEKQGLNPAQTIIVQLMEMVRKNADVRELENVLKRDATLSYKLFRYINSVGFGLGAEIQSLRHAVTMLGYSPLYRWLSLLLTTASTNSHSAVLMQTAIVRGRFAELAGNGILPKQEAENLFVVGMFSLLDRLLGIPMEEVLEKIQLSELVSQALLTREGMYGPFLALAEACEPDNGDIGALADSLFLNARQVNEAHLAALAWAQAIKI</sequence>
<dbReference type="PANTHER" id="PTHR33525">
    <property type="match status" value="1"/>
</dbReference>
<protein>
    <submittedName>
        <fullName evidence="2">EAL and modified HD-GYP domain-containing signal transduction protein</fullName>
    </submittedName>
</protein>
<evidence type="ECO:0000313" key="2">
    <source>
        <dbReference type="EMBL" id="TDN90154.1"/>
    </source>
</evidence>
<dbReference type="AlphaFoldDB" id="A0A4R6G8K0"/>
<reference evidence="2 3" key="1">
    <citation type="submission" date="2019-03" db="EMBL/GenBank/DDBJ databases">
        <title>Genomic Encyclopedia of Type Strains, Phase IV (KMG-IV): sequencing the most valuable type-strain genomes for metagenomic binning, comparative biology and taxonomic classification.</title>
        <authorList>
            <person name="Goeker M."/>
        </authorList>
    </citation>
    <scope>NUCLEOTIDE SEQUENCE [LARGE SCALE GENOMIC DNA]</scope>
    <source>
        <strain evidence="2 3">DSM 18555</strain>
    </source>
</reference>